<accession>M8ECB6</accession>
<dbReference type="CDD" id="cd02019">
    <property type="entry name" value="NK"/>
    <property type="match status" value="1"/>
</dbReference>
<gene>
    <name evidence="1" type="ORF">I532_10017</name>
</gene>
<name>M8ECB6_9BACL</name>
<dbReference type="AlphaFoldDB" id="M8ECB6"/>
<evidence type="ECO:0000313" key="2">
    <source>
        <dbReference type="Proteomes" id="UP000012081"/>
    </source>
</evidence>
<dbReference type="PATRIC" id="fig|1300222.3.peg.2068"/>
<dbReference type="OrthoDB" id="9781752at2"/>
<reference evidence="1 2" key="1">
    <citation type="submission" date="2013-03" db="EMBL/GenBank/DDBJ databases">
        <title>Assembly of a new bacterial strain Brevibacillus borstelensis AK1.</title>
        <authorList>
            <person name="Rajan I."/>
            <person name="PoliReddy D."/>
            <person name="Sugumar T."/>
            <person name="Rathinam K."/>
            <person name="Alqarawi S."/>
            <person name="Khalil A.B."/>
            <person name="Sivakumar N."/>
        </authorList>
    </citation>
    <scope>NUCLEOTIDE SEQUENCE [LARGE SCALE GENOMIC DNA]</scope>
    <source>
        <strain evidence="1 2">AK1</strain>
    </source>
</reference>
<proteinExistence type="predicted"/>
<evidence type="ECO:0000313" key="1">
    <source>
        <dbReference type="EMBL" id="EMT53105.1"/>
    </source>
</evidence>
<dbReference type="SUPFAM" id="SSF52540">
    <property type="entry name" value="P-loop containing nucleoside triphosphate hydrolases"/>
    <property type="match status" value="1"/>
</dbReference>
<comment type="caution">
    <text evidence="1">The sequence shown here is derived from an EMBL/GenBank/DDBJ whole genome shotgun (WGS) entry which is preliminary data.</text>
</comment>
<dbReference type="RefSeq" id="WP_003387984.1">
    <property type="nucleotide sequence ID" value="NZ_APBN01000003.1"/>
</dbReference>
<dbReference type="InterPro" id="IPR027417">
    <property type="entry name" value="P-loop_NTPase"/>
</dbReference>
<keyword evidence="2" id="KW-1185">Reference proteome</keyword>
<organism evidence="1 2">
    <name type="scientific">Brevibacillus borstelensis AK1</name>
    <dbReference type="NCBI Taxonomy" id="1300222"/>
    <lineage>
        <taxon>Bacteria</taxon>
        <taxon>Bacillati</taxon>
        <taxon>Bacillota</taxon>
        <taxon>Bacilli</taxon>
        <taxon>Bacillales</taxon>
        <taxon>Paenibacillaceae</taxon>
        <taxon>Brevibacillus</taxon>
    </lineage>
</organism>
<dbReference type="STRING" id="1300222.I532_10017"/>
<dbReference type="EMBL" id="APBN01000003">
    <property type="protein sequence ID" value="EMT53105.1"/>
    <property type="molecule type" value="Genomic_DNA"/>
</dbReference>
<protein>
    <recommendedName>
        <fullName evidence="3">Nucleotide kinase</fullName>
    </recommendedName>
</protein>
<sequence>MSVRERHIYAGGNTARGYRSFLNAILTGLDRRIVLTGDAEGLASRLIEKIGEQATRLGKRVEWIHSPFVNGAFDGVVIPEWSAAVVDGGYPRQFKPEGPGLIETYVNLQDAVDKQKLASHREEIVSLLERIEASTLEAHQAFAEALRIHDEWEGIFIAHLDREKANQVGDEVIRLFFGEDTAAKRARVRRMYLGAATSAGPKDFVPNLTAEVSKRYLIKGRPGSGKSTILKRLVAEAQRRGFDAEVYHCGLDPNSLDMVVLPERGLAIFDSTAPHEYFPERDADEVIDMYERAIQPGTDERYQSQIATFQKRYKEATKRGTACLKAAEECRIRLSLIYQEATDESKLAELEAAISSQLGSDR</sequence>
<evidence type="ECO:0008006" key="3">
    <source>
        <dbReference type="Google" id="ProtNLM"/>
    </source>
</evidence>
<dbReference type="Proteomes" id="UP000012081">
    <property type="component" value="Unassembled WGS sequence"/>
</dbReference>